<comment type="caution">
    <text evidence="2">The sequence shown here is derived from an EMBL/GenBank/DDBJ whole genome shotgun (WGS) entry which is preliminary data.</text>
</comment>
<dbReference type="PANTHER" id="PTHR22767:SF3">
    <property type="entry name" value="N-ALPHA-ACETYLTRANSFERASE 25, NATB AUXILIARY SUBUNIT"/>
    <property type="match status" value="1"/>
</dbReference>
<evidence type="ECO:0000313" key="3">
    <source>
        <dbReference type="Proteomes" id="UP000191672"/>
    </source>
</evidence>
<dbReference type="GO" id="GO:0031416">
    <property type="term" value="C:NatB complex"/>
    <property type="evidence" value="ECO:0007669"/>
    <property type="project" value="TreeGrafter"/>
</dbReference>
<evidence type="ECO:0008006" key="4">
    <source>
        <dbReference type="Google" id="ProtNLM"/>
    </source>
</evidence>
<reference evidence="3" key="1">
    <citation type="journal article" date="2017" name="Nat. Microbiol.">
        <title>Global analysis of biosynthetic gene clusters reveals vast potential of secondary metabolite production in Penicillium species.</title>
        <authorList>
            <person name="Nielsen J.C."/>
            <person name="Grijseels S."/>
            <person name="Prigent S."/>
            <person name="Ji B."/>
            <person name="Dainat J."/>
            <person name="Nielsen K.F."/>
            <person name="Frisvad J.C."/>
            <person name="Workman M."/>
            <person name="Nielsen J."/>
        </authorList>
    </citation>
    <scope>NUCLEOTIDE SEQUENCE [LARGE SCALE GENOMIC DNA]</scope>
    <source>
        <strain evidence="3">IBT 31811</strain>
    </source>
</reference>
<sequence>MSSGSDAVFLRRNNQIQDAIDSQNMKQALQLIEKRMKKGENTPFLKAWKANVLFNHTDEAHKKRGVAETLELCKSEPPVTDLDTLDTLRRTLEKMDDQTDLRSALWERAAKAKPQDHELQMRWFTDGFDSRDWKSAQKAAMSLQKNFSRDRKYYFWAIFFCHIVSIDSASSDMDRKLFGTLAYRMISKAAADVPTNPTELMSPPRAIQNAEELLLLIKIFEKQDKHDEIIKILDSESTGLSSRIVNNDRVFLSSKLNSLGNTERWEEGLACAKDLLTVPEDEEGRKALKERDEWKFWNMLIVSTRHLETSPGLLAETQELIEKFIEFSPKSRNAHLARMDLTLVGIGRDQNTSDDLISACQKYWIQHKHKLYLFGDFRGILENREDSLIRQVCEYCMDSVEGKADDVIPLINAYKMQYFARLSGKDASKSTIENLVRNCLDFYENFTLLAKTQIKKDNQEASVMESRPTDDFCLIAAMALLRPNKTTGEVGDKSLIRAAGILERLLVDSPHNYEALLSLIRIYILLGAGSLALKTFSKLSVKHVQYETVGHILFTRLGSIHPYSAPPYEGAEYKDFDPQAAFVQGLDFYRSANLTVSRSLMNGLREGSYVNLEETIELRNRLNDSVCRRIMALETRRVQRLRKGEHLSFHEEIAQSTSPVHDQRSYDAFMNLENHSQPTFETRLRAGPIPKLNWLASARVTDQLFGVLKSIAMQKPNPTDEALPDISDLKLSEPDNDLTSTELDVGKINTELLKVANFMAGSKAHTSDQIAKVLGQVEAWLNDKKQYLTLQDDKKSPIIESTTISFNGTPAAPTWRYFHAIWSLVEILKALSNIFDLDSKKTVKTAKLPAEQLKRVTALVCDVFEDVRSNTRALKRGLSESATLSTVIDLVMQGDADDEYEKPLQNVLDRMMDASALEVFCGELRESWEEALDGVMTAKL</sequence>
<protein>
    <recommendedName>
        <fullName evidence="4">N-acetyltransferase B complex non catalytic subunit</fullName>
    </recommendedName>
</protein>
<dbReference type="EMBL" id="MDYN01000010">
    <property type="protein sequence ID" value="OQD85225.1"/>
    <property type="molecule type" value="Genomic_DNA"/>
</dbReference>
<dbReference type="PANTHER" id="PTHR22767">
    <property type="entry name" value="N-TERMINAL ACETYLTRANSFERASE-RELATED"/>
    <property type="match status" value="1"/>
</dbReference>
<evidence type="ECO:0000313" key="2">
    <source>
        <dbReference type="EMBL" id="OQD85225.1"/>
    </source>
</evidence>
<dbReference type="STRING" id="416450.A0A1V6Q7N5"/>
<dbReference type="Pfam" id="PF09797">
    <property type="entry name" value="NatB_MDM20"/>
    <property type="match status" value="1"/>
</dbReference>
<dbReference type="Proteomes" id="UP000191672">
    <property type="component" value="Unassembled WGS sequence"/>
</dbReference>
<organism evidence="2 3">
    <name type="scientific">Penicillium antarcticum</name>
    <dbReference type="NCBI Taxonomy" id="416450"/>
    <lineage>
        <taxon>Eukaryota</taxon>
        <taxon>Fungi</taxon>
        <taxon>Dikarya</taxon>
        <taxon>Ascomycota</taxon>
        <taxon>Pezizomycotina</taxon>
        <taxon>Eurotiomycetes</taxon>
        <taxon>Eurotiomycetidae</taxon>
        <taxon>Eurotiales</taxon>
        <taxon>Aspergillaceae</taxon>
        <taxon>Penicillium</taxon>
    </lineage>
</organism>
<gene>
    <name evidence="2" type="ORF">PENANT_c010G02609</name>
</gene>
<accession>A0A1V6Q7N5</accession>
<proteinExistence type="inferred from homology"/>
<dbReference type="AlphaFoldDB" id="A0A1V6Q7N5"/>
<keyword evidence="3" id="KW-1185">Reference proteome</keyword>
<comment type="similarity">
    <text evidence="1">Belongs to the MDM20/NAA25 family.</text>
</comment>
<evidence type="ECO:0000256" key="1">
    <source>
        <dbReference type="ARBA" id="ARBA00006298"/>
    </source>
</evidence>
<name>A0A1V6Q7N5_9EURO</name>
<dbReference type="InterPro" id="IPR019183">
    <property type="entry name" value="NAA25_NatB_aux_su"/>
</dbReference>